<dbReference type="EMBL" id="JAKGAS010000011">
    <property type="protein sequence ID" value="MCF2949787.1"/>
    <property type="molecule type" value="Genomic_DNA"/>
</dbReference>
<organism evidence="2 3">
    <name type="scientific">Paraglaciecola algarum</name>
    <dbReference type="NCBI Taxonomy" id="3050085"/>
    <lineage>
        <taxon>Bacteria</taxon>
        <taxon>Pseudomonadati</taxon>
        <taxon>Pseudomonadota</taxon>
        <taxon>Gammaproteobacteria</taxon>
        <taxon>Alteromonadales</taxon>
        <taxon>Alteromonadaceae</taxon>
        <taxon>Paraglaciecola</taxon>
    </lineage>
</organism>
<dbReference type="GO" id="GO:0016301">
    <property type="term" value="F:kinase activity"/>
    <property type="evidence" value="ECO:0007669"/>
    <property type="project" value="UniProtKB-KW"/>
</dbReference>
<evidence type="ECO:0000313" key="3">
    <source>
        <dbReference type="Proteomes" id="UP001521137"/>
    </source>
</evidence>
<dbReference type="InterPro" id="IPR003018">
    <property type="entry name" value="GAF"/>
</dbReference>
<proteinExistence type="predicted"/>
<dbReference type="SUPFAM" id="SSF55781">
    <property type="entry name" value="GAF domain-like"/>
    <property type="match status" value="1"/>
</dbReference>
<keyword evidence="3" id="KW-1185">Reference proteome</keyword>
<feature type="domain" description="GAF" evidence="1">
    <location>
        <begin position="76"/>
        <end position="155"/>
    </location>
</feature>
<gene>
    <name evidence="2" type="ORF">L0668_16835</name>
</gene>
<evidence type="ECO:0000313" key="2">
    <source>
        <dbReference type="EMBL" id="MCF2949787.1"/>
    </source>
</evidence>
<dbReference type="Pfam" id="PF01590">
    <property type="entry name" value="GAF"/>
    <property type="match status" value="1"/>
</dbReference>
<dbReference type="InterPro" id="IPR029016">
    <property type="entry name" value="GAF-like_dom_sf"/>
</dbReference>
<dbReference type="Proteomes" id="UP001521137">
    <property type="component" value="Unassembled WGS sequence"/>
</dbReference>
<comment type="caution">
    <text evidence="2">The sequence shown here is derived from an EMBL/GenBank/DDBJ whole genome shotgun (WGS) entry which is preliminary data.</text>
</comment>
<dbReference type="RefSeq" id="WP_235313890.1">
    <property type="nucleotide sequence ID" value="NZ_JAKGAS010000011.1"/>
</dbReference>
<reference evidence="2 3" key="1">
    <citation type="submission" date="2022-01" db="EMBL/GenBank/DDBJ databases">
        <title>Paraglaciecola sp. G1-23.</title>
        <authorList>
            <person name="Jin M.S."/>
            <person name="Han D.M."/>
            <person name="Kim H.M."/>
            <person name="Jeon C.O."/>
        </authorList>
    </citation>
    <scope>NUCLEOTIDE SEQUENCE [LARGE SCALE GENOMIC DNA]</scope>
    <source>
        <strain evidence="2 3">G1-23</strain>
    </source>
</reference>
<name>A0ABS9DBN6_9ALTE</name>
<keyword evidence="2" id="KW-0418">Kinase</keyword>
<evidence type="ECO:0000259" key="1">
    <source>
        <dbReference type="Pfam" id="PF01590"/>
    </source>
</evidence>
<dbReference type="Gene3D" id="3.30.450.40">
    <property type="match status" value="1"/>
</dbReference>
<keyword evidence="2" id="KW-0808">Transferase</keyword>
<protein>
    <submittedName>
        <fullName evidence="2">Histidine kinase</fullName>
    </submittedName>
</protein>
<sequence>MDPLLKLVHLLQDDSVTTDEKLRQVCVQTQLAIPRANRVSLWNFNREKTEIVCLMCFDKVSNEYSSQQVLSQTDFPQYFAKILEEQVVMASDARNFSATKCFNQSYFEPLDIYSLLDFVLHKDFQPTGILCCESVGQKVNWTQEDVESLRMLSTMTSYFFG</sequence>
<accession>A0ABS9DBN6</accession>